<gene>
    <name evidence="2" type="ORF">Cvel_25471</name>
</gene>
<feature type="region of interest" description="Disordered" evidence="1">
    <location>
        <begin position="1"/>
        <end position="81"/>
    </location>
</feature>
<accession>A0A0G4H9T9</accession>
<name>A0A0G4H9T9_9ALVE</name>
<proteinExistence type="predicted"/>
<reference evidence="2" key="1">
    <citation type="submission" date="2014-11" db="EMBL/GenBank/DDBJ databases">
        <authorList>
            <person name="Otto D Thomas"/>
            <person name="Naeem Raeece"/>
        </authorList>
    </citation>
    <scope>NUCLEOTIDE SEQUENCE</scope>
</reference>
<organism evidence="2">
    <name type="scientific">Chromera velia CCMP2878</name>
    <dbReference type="NCBI Taxonomy" id="1169474"/>
    <lineage>
        <taxon>Eukaryota</taxon>
        <taxon>Sar</taxon>
        <taxon>Alveolata</taxon>
        <taxon>Colpodellida</taxon>
        <taxon>Chromeraceae</taxon>
        <taxon>Chromera</taxon>
    </lineage>
</organism>
<protein>
    <submittedName>
        <fullName evidence="2">Uncharacterized protein</fullName>
    </submittedName>
</protein>
<dbReference type="VEuPathDB" id="CryptoDB:Cvel_25471"/>
<evidence type="ECO:0000313" key="2">
    <source>
        <dbReference type="EMBL" id="CEM40685.1"/>
    </source>
</evidence>
<feature type="compositionally biased region" description="Basic and acidic residues" evidence="1">
    <location>
        <begin position="66"/>
        <end position="79"/>
    </location>
</feature>
<dbReference type="EMBL" id="CDMZ01002085">
    <property type="protein sequence ID" value="CEM40685.1"/>
    <property type="molecule type" value="Genomic_DNA"/>
</dbReference>
<dbReference type="AlphaFoldDB" id="A0A0G4H9T9"/>
<evidence type="ECO:0000256" key="1">
    <source>
        <dbReference type="SAM" id="MobiDB-lite"/>
    </source>
</evidence>
<sequence length="113" mass="11597">MSGEGRSNNPTPPLFGEGLSNEPFPLLGGNGLSDNAAPPLDEQGCSDGPSCSLCRGEFSDNSSVPRCREREGTPTDGRQHACPTAVLPQLTGAMRVLVTAIASGIDGGGRDLE</sequence>